<sequence>MSAVAGVDPVVALAVDVPLQPVPTEQVLDGAPFAGAVVLGEFDGDEFGVWEMTPGTMTDVESAELFVVLAGAASVEFLDDEVVVQLVPGSVMTFDAGARTIWTVTQTLRKLWVAG</sequence>
<dbReference type="EMBL" id="JBEPSJ010000001">
    <property type="protein sequence ID" value="MET4581802.1"/>
    <property type="molecule type" value="Genomic_DNA"/>
</dbReference>
<evidence type="ECO:0000259" key="1">
    <source>
        <dbReference type="Pfam" id="PF05899"/>
    </source>
</evidence>
<dbReference type="Gene3D" id="2.60.120.10">
    <property type="entry name" value="Jelly Rolls"/>
    <property type="match status" value="1"/>
</dbReference>
<dbReference type="InterPro" id="IPR011051">
    <property type="entry name" value="RmlC_Cupin_sf"/>
</dbReference>
<protein>
    <submittedName>
        <fullName evidence="2">Cupin superfamily protein</fullName>
    </submittedName>
</protein>
<dbReference type="InterPro" id="IPR008579">
    <property type="entry name" value="UGlyAH_Cupin_dom"/>
</dbReference>
<feature type="domain" description="(S)-ureidoglycine aminohydrolase cupin" evidence="1">
    <location>
        <begin position="43"/>
        <end position="110"/>
    </location>
</feature>
<dbReference type="RefSeq" id="WP_354023965.1">
    <property type="nucleotide sequence ID" value="NZ_JBEPSJ010000001.1"/>
</dbReference>
<dbReference type="Pfam" id="PF05899">
    <property type="entry name" value="Cupin_3"/>
    <property type="match status" value="1"/>
</dbReference>
<name>A0ABV2QMS3_9MICO</name>
<reference evidence="2 3" key="1">
    <citation type="submission" date="2024-06" db="EMBL/GenBank/DDBJ databases">
        <title>Sorghum-associated microbial communities from plants grown in Nebraska, USA.</title>
        <authorList>
            <person name="Schachtman D."/>
        </authorList>
    </citation>
    <scope>NUCLEOTIDE SEQUENCE [LARGE SCALE GENOMIC DNA]</scope>
    <source>
        <strain evidence="2 3">2857</strain>
    </source>
</reference>
<keyword evidence="3" id="KW-1185">Reference proteome</keyword>
<gene>
    <name evidence="2" type="ORF">ABIE21_001292</name>
</gene>
<dbReference type="InterPro" id="IPR014710">
    <property type="entry name" value="RmlC-like_jellyroll"/>
</dbReference>
<evidence type="ECO:0000313" key="2">
    <source>
        <dbReference type="EMBL" id="MET4581802.1"/>
    </source>
</evidence>
<proteinExistence type="predicted"/>
<organism evidence="2 3">
    <name type="scientific">Conyzicola nivalis</name>
    <dbReference type="NCBI Taxonomy" id="1477021"/>
    <lineage>
        <taxon>Bacteria</taxon>
        <taxon>Bacillati</taxon>
        <taxon>Actinomycetota</taxon>
        <taxon>Actinomycetes</taxon>
        <taxon>Micrococcales</taxon>
        <taxon>Microbacteriaceae</taxon>
        <taxon>Conyzicola</taxon>
    </lineage>
</organism>
<accession>A0ABV2QMS3</accession>
<evidence type="ECO:0000313" key="3">
    <source>
        <dbReference type="Proteomes" id="UP001549257"/>
    </source>
</evidence>
<comment type="caution">
    <text evidence="2">The sequence shown here is derived from an EMBL/GenBank/DDBJ whole genome shotgun (WGS) entry which is preliminary data.</text>
</comment>
<dbReference type="SUPFAM" id="SSF51182">
    <property type="entry name" value="RmlC-like cupins"/>
    <property type="match status" value="1"/>
</dbReference>
<dbReference type="Proteomes" id="UP001549257">
    <property type="component" value="Unassembled WGS sequence"/>
</dbReference>